<dbReference type="InterPro" id="IPR013249">
    <property type="entry name" value="RNA_pol_sigma70_r4_t2"/>
</dbReference>
<reference evidence="2 3" key="1">
    <citation type="submission" date="2022-04" db="EMBL/GenBank/DDBJ databases">
        <title>Halobacillus sp. isolated from saltern.</title>
        <authorList>
            <person name="Won M."/>
            <person name="Lee C.-M."/>
            <person name="Woen H.-Y."/>
            <person name="Kwon S.-W."/>
        </authorList>
    </citation>
    <scope>NUCLEOTIDE SEQUENCE [LARGE SCALE GENOMIC DNA]</scope>
    <source>
        <strain evidence="2 3">SSBR10-3</strain>
    </source>
</reference>
<sequence length="172" mass="20265">MLDLLYEYKQTLRNTKRQLQELIGIPEEQKTMQQISDIKTYRNITNDLKYVTEWLENGRTPGAKRGYDRREAYKRLSYTNNEVLDFLNYHVADQAAEDSDPINDWDKERIDDALSELTTTEKDVFLMHVAELFSFEEIAALMNVKKGTVQKHYERGLKKIRKRAVDSLLCLP</sequence>
<dbReference type="NCBIfam" id="NF005385">
    <property type="entry name" value="PRK06930.1"/>
    <property type="match status" value="1"/>
</dbReference>
<dbReference type="InterPro" id="IPR014284">
    <property type="entry name" value="RNA_pol_sigma-70_dom"/>
</dbReference>
<dbReference type="InterPro" id="IPR013324">
    <property type="entry name" value="RNA_pol_sigma_r3/r4-like"/>
</dbReference>
<dbReference type="CDD" id="cd06171">
    <property type="entry name" value="Sigma70_r4"/>
    <property type="match status" value="1"/>
</dbReference>
<dbReference type="InterPro" id="IPR036388">
    <property type="entry name" value="WH-like_DNA-bd_sf"/>
</dbReference>
<dbReference type="Proteomes" id="UP000831787">
    <property type="component" value="Chromosome"/>
</dbReference>
<dbReference type="EMBL" id="CP095073">
    <property type="protein sequence ID" value="UOQ43369.1"/>
    <property type="molecule type" value="Genomic_DNA"/>
</dbReference>
<accession>A0ABY4EGU5</accession>
<organism evidence="2 3">
    <name type="scientific">Halobacillus salinarum</name>
    <dbReference type="NCBI Taxonomy" id="2932257"/>
    <lineage>
        <taxon>Bacteria</taxon>
        <taxon>Bacillati</taxon>
        <taxon>Bacillota</taxon>
        <taxon>Bacilli</taxon>
        <taxon>Bacillales</taxon>
        <taxon>Bacillaceae</taxon>
        <taxon>Halobacillus</taxon>
    </lineage>
</organism>
<dbReference type="SUPFAM" id="SSF88659">
    <property type="entry name" value="Sigma3 and sigma4 domains of RNA polymerase sigma factors"/>
    <property type="match status" value="1"/>
</dbReference>
<feature type="domain" description="RNA polymerase sigma factor 70 region 4 type 2" evidence="1">
    <location>
        <begin position="108"/>
        <end position="160"/>
    </location>
</feature>
<evidence type="ECO:0000313" key="3">
    <source>
        <dbReference type="Proteomes" id="UP000831787"/>
    </source>
</evidence>
<dbReference type="Gene3D" id="1.10.10.10">
    <property type="entry name" value="Winged helix-like DNA-binding domain superfamily/Winged helix DNA-binding domain"/>
    <property type="match status" value="1"/>
</dbReference>
<gene>
    <name evidence="2" type="ORF">MUN89_15775</name>
</gene>
<dbReference type="Pfam" id="PF08281">
    <property type="entry name" value="Sigma70_r4_2"/>
    <property type="match status" value="1"/>
</dbReference>
<evidence type="ECO:0000313" key="2">
    <source>
        <dbReference type="EMBL" id="UOQ43369.1"/>
    </source>
</evidence>
<proteinExistence type="predicted"/>
<protein>
    <submittedName>
        <fullName evidence="2">Sigma-70 family RNA polymerase sigma factor</fullName>
    </submittedName>
</protein>
<dbReference type="RefSeq" id="WP_244708728.1">
    <property type="nucleotide sequence ID" value="NZ_CP095073.1"/>
</dbReference>
<name>A0ABY4EGU5_9BACI</name>
<keyword evidence="3" id="KW-1185">Reference proteome</keyword>
<evidence type="ECO:0000259" key="1">
    <source>
        <dbReference type="Pfam" id="PF08281"/>
    </source>
</evidence>
<dbReference type="NCBIfam" id="TIGR02937">
    <property type="entry name" value="sigma70-ECF"/>
    <property type="match status" value="1"/>
</dbReference>